<dbReference type="GO" id="GO:0044718">
    <property type="term" value="P:siderophore transmembrane transport"/>
    <property type="evidence" value="ECO:0007669"/>
    <property type="project" value="TreeGrafter"/>
</dbReference>
<evidence type="ECO:0000256" key="5">
    <source>
        <dbReference type="ARBA" id="ARBA00023136"/>
    </source>
</evidence>
<evidence type="ECO:0000256" key="3">
    <source>
        <dbReference type="ARBA" id="ARBA00022452"/>
    </source>
</evidence>
<comment type="similarity">
    <text evidence="7">Belongs to the TonB-dependent receptor family.</text>
</comment>
<dbReference type="GO" id="GO:0015344">
    <property type="term" value="F:siderophore uptake transmembrane transporter activity"/>
    <property type="evidence" value="ECO:0007669"/>
    <property type="project" value="TreeGrafter"/>
</dbReference>
<evidence type="ECO:0000313" key="11">
    <source>
        <dbReference type="Proteomes" id="UP000004263"/>
    </source>
</evidence>
<dbReference type="Gene3D" id="2.40.170.20">
    <property type="entry name" value="TonB-dependent receptor, beta-barrel domain"/>
    <property type="match status" value="1"/>
</dbReference>
<dbReference type="STRING" id="207949.RED65_14272"/>
<evidence type="ECO:0000256" key="6">
    <source>
        <dbReference type="ARBA" id="ARBA00023237"/>
    </source>
</evidence>
<dbReference type="InterPro" id="IPR037066">
    <property type="entry name" value="Plug_dom_sf"/>
</dbReference>
<keyword evidence="6 7" id="KW-0998">Cell outer membrane</keyword>
<dbReference type="RefSeq" id="WP_007017940.1">
    <property type="nucleotide sequence ID" value="NZ_CH724115.1"/>
</dbReference>
<sequence>MAIKVNWVFAAGFTLAASSLSNATDETRLEEVRVTASGQSLNDVAQPVQVFTQEQMQAQNGHTIGDLLSSLPGVSNASFGAGVGRPVIRGLGGNRVKMAINGTDVADVSAMSSDHAPMVDAANASQLEVIYGPSTLRFGSGAMGGVVNVADSRFHETELKGVEGQIKSALSSADEGTDLSASLDVGNGPWVMHLDGFARETENHRAGNGEDVDNTSTQSQGVNLGVNHIQDNGNSVGIAISSLDYEYGVPNPDNDPASVSPTQTRFDAQGVFYDLVPLFQQVKLQLTHIDYEHGENFDDTVVGLFEKRLLSLNPH</sequence>
<dbReference type="InterPro" id="IPR039426">
    <property type="entry name" value="TonB-dep_rcpt-like"/>
</dbReference>
<dbReference type="Proteomes" id="UP000004263">
    <property type="component" value="Unassembled WGS sequence"/>
</dbReference>
<dbReference type="Gene3D" id="2.170.130.10">
    <property type="entry name" value="TonB-dependent receptor, plug domain"/>
    <property type="match status" value="1"/>
</dbReference>
<dbReference type="PROSITE" id="PS52016">
    <property type="entry name" value="TONB_DEPENDENT_REC_3"/>
    <property type="match status" value="1"/>
</dbReference>
<protein>
    <submittedName>
        <fullName evidence="10">TonB-dependent receptor</fullName>
    </submittedName>
</protein>
<keyword evidence="10" id="KW-0675">Receptor</keyword>
<dbReference type="AlphaFoldDB" id="Q1MYL1"/>
<evidence type="ECO:0000256" key="2">
    <source>
        <dbReference type="ARBA" id="ARBA00022448"/>
    </source>
</evidence>
<dbReference type="Pfam" id="PF07715">
    <property type="entry name" value="Plug"/>
    <property type="match status" value="1"/>
</dbReference>
<feature type="chain" id="PRO_5004194624" evidence="8">
    <location>
        <begin position="24"/>
        <end position="315"/>
    </location>
</feature>
<evidence type="ECO:0000256" key="4">
    <source>
        <dbReference type="ARBA" id="ARBA00022692"/>
    </source>
</evidence>
<keyword evidence="2 7" id="KW-0813">Transport</keyword>
<dbReference type="PANTHER" id="PTHR30069">
    <property type="entry name" value="TONB-DEPENDENT OUTER MEMBRANE RECEPTOR"/>
    <property type="match status" value="1"/>
</dbReference>
<proteinExistence type="inferred from homology"/>
<evidence type="ECO:0000256" key="1">
    <source>
        <dbReference type="ARBA" id="ARBA00004571"/>
    </source>
</evidence>
<dbReference type="InterPro" id="IPR012910">
    <property type="entry name" value="Plug_dom"/>
</dbReference>
<keyword evidence="11" id="KW-1185">Reference proteome</keyword>
<accession>Q1MYL1</accession>
<reference evidence="10 11" key="1">
    <citation type="submission" date="2006-03" db="EMBL/GenBank/DDBJ databases">
        <authorList>
            <person name="Pinhassi J."/>
            <person name="Pedros-Alio C."/>
            <person name="Ferriera S."/>
            <person name="Johnson J."/>
            <person name="Kravitz S."/>
            <person name="Halpern A."/>
            <person name="Remington K."/>
            <person name="Beeson K."/>
            <person name="Tran B."/>
            <person name="Rogers Y.-H."/>
            <person name="Friedman R."/>
            <person name="Venter J.C."/>
        </authorList>
    </citation>
    <scope>NUCLEOTIDE SEQUENCE [LARGE SCALE GENOMIC DNA]</scope>
    <source>
        <strain evidence="10 11">RED65</strain>
    </source>
</reference>
<comment type="caution">
    <text evidence="10">The sequence shown here is derived from an EMBL/GenBank/DDBJ whole genome shotgun (WGS) entry which is preliminary data.</text>
</comment>
<evidence type="ECO:0000256" key="7">
    <source>
        <dbReference type="PROSITE-ProRule" id="PRU01360"/>
    </source>
</evidence>
<gene>
    <name evidence="10" type="ORF">RED65_14272</name>
</gene>
<keyword evidence="8" id="KW-0732">Signal</keyword>
<feature type="signal peptide" evidence="8">
    <location>
        <begin position="1"/>
        <end position="23"/>
    </location>
</feature>
<name>Q1MYL1_9GAMM</name>
<feature type="domain" description="TonB-dependent receptor plug" evidence="9">
    <location>
        <begin position="41"/>
        <end position="146"/>
    </location>
</feature>
<keyword evidence="5 7" id="KW-0472">Membrane</keyword>
<dbReference type="HOGENOM" id="CLU_884275_0_0_6"/>
<dbReference type="GO" id="GO:0009279">
    <property type="term" value="C:cell outer membrane"/>
    <property type="evidence" value="ECO:0007669"/>
    <property type="project" value="UniProtKB-SubCell"/>
</dbReference>
<comment type="subcellular location">
    <subcellularLocation>
        <location evidence="1 7">Cell outer membrane</location>
        <topology evidence="1 7">Multi-pass membrane protein</topology>
    </subcellularLocation>
</comment>
<organism evidence="10 11">
    <name type="scientific">Bermanella marisrubri</name>
    <dbReference type="NCBI Taxonomy" id="207949"/>
    <lineage>
        <taxon>Bacteria</taxon>
        <taxon>Pseudomonadati</taxon>
        <taxon>Pseudomonadota</taxon>
        <taxon>Gammaproteobacteria</taxon>
        <taxon>Oceanospirillales</taxon>
        <taxon>Oceanospirillaceae</taxon>
        <taxon>Bermanella</taxon>
    </lineage>
</organism>
<keyword evidence="4 7" id="KW-0812">Transmembrane</keyword>
<dbReference type="InterPro" id="IPR036942">
    <property type="entry name" value="Beta-barrel_TonB_sf"/>
</dbReference>
<keyword evidence="3 7" id="KW-1134">Transmembrane beta strand</keyword>
<feature type="non-terminal residue" evidence="10">
    <location>
        <position position="315"/>
    </location>
</feature>
<evidence type="ECO:0000259" key="9">
    <source>
        <dbReference type="Pfam" id="PF07715"/>
    </source>
</evidence>
<dbReference type="EMBL" id="AAQH01000025">
    <property type="protein sequence ID" value="EAT11020.1"/>
    <property type="molecule type" value="Genomic_DNA"/>
</dbReference>
<dbReference type="SUPFAM" id="SSF56935">
    <property type="entry name" value="Porins"/>
    <property type="match status" value="1"/>
</dbReference>
<dbReference type="PANTHER" id="PTHR30069:SF40">
    <property type="entry name" value="TONB-DEPENDENT RECEPTOR NMB0964-RELATED"/>
    <property type="match status" value="1"/>
</dbReference>
<evidence type="ECO:0000256" key="8">
    <source>
        <dbReference type="SAM" id="SignalP"/>
    </source>
</evidence>
<evidence type="ECO:0000313" key="10">
    <source>
        <dbReference type="EMBL" id="EAT11020.1"/>
    </source>
</evidence>